<dbReference type="GO" id="GO:0016020">
    <property type="term" value="C:membrane"/>
    <property type="evidence" value="ECO:0007669"/>
    <property type="project" value="UniProtKB-SubCell"/>
</dbReference>
<feature type="domain" description="FtsK" evidence="10">
    <location>
        <begin position="483"/>
        <end position="673"/>
    </location>
</feature>
<dbReference type="RefSeq" id="WP_072874072.1">
    <property type="nucleotide sequence ID" value="NZ_FRAF01000012.1"/>
</dbReference>
<protein>
    <submittedName>
        <fullName evidence="11">DNA translocase FtsK</fullName>
    </submittedName>
</protein>
<keyword evidence="9" id="KW-0472">Membrane</keyword>
<organism evidence="11 12">
    <name type="scientific">Alicyclobacillus tolerans</name>
    <dbReference type="NCBI Taxonomy" id="90970"/>
    <lineage>
        <taxon>Bacteria</taxon>
        <taxon>Bacillati</taxon>
        <taxon>Bacillota</taxon>
        <taxon>Bacilli</taxon>
        <taxon>Bacillales</taxon>
        <taxon>Alicyclobacillaceae</taxon>
        <taxon>Alicyclobacillus</taxon>
    </lineage>
</organism>
<dbReference type="CDD" id="cd01127">
    <property type="entry name" value="TrwB_TraG_TraD_VirD4"/>
    <property type="match status" value="1"/>
</dbReference>
<dbReference type="InterPro" id="IPR027417">
    <property type="entry name" value="P-loop_NTPase"/>
</dbReference>
<dbReference type="GO" id="GO:0003677">
    <property type="term" value="F:DNA binding"/>
    <property type="evidence" value="ECO:0007669"/>
    <property type="project" value="UniProtKB-KW"/>
</dbReference>
<feature type="transmembrane region" description="Helical" evidence="9">
    <location>
        <begin position="78"/>
        <end position="100"/>
    </location>
</feature>
<evidence type="ECO:0000256" key="4">
    <source>
        <dbReference type="ARBA" id="ARBA00022829"/>
    </source>
</evidence>
<keyword evidence="5 7" id="KW-0067">ATP-binding</keyword>
<proteinExistence type="inferred from homology"/>
<dbReference type="Pfam" id="PF09397">
    <property type="entry name" value="FtsK_gamma"/>
    <property type="match status" value="1"/>
</dbReference>
<feature type="compositionally biased region" description="Basic and acidic residues" evidence="8">
    <location>
        <begin position="252"/>
        <end position="269"/>
    </location>
</feature>
<dbReference type="Gene3D" id="3.40.50.300">
    <property type="entry name" value="P-loop containing nucleotide triphosphate hydrolases"/>
    <property type="match status" value="1"/>
</dbReference>
<dbReference type="EMBL" id="FRAF01000012">
    <property type="protein sequence ID" value="SHK31896.1"/>
    <property type="molecule type" value="Genomic_DNA"/>
</dbReference>
<evidence type="ECO:0000256" key="9">
    <source>
        <dbReference type="SAM" id="Phobius"/>
    </source>
</evidence>
<name>A0A1M6RHL5_9BACL</name>
<dbReference type="Gene3D" id="3.30.980.40">
    <property type="match status" value="1"/>
</dbReference>
<keyword evidence="9" id="KW-0812">Transmembrane</keyword>
<dbReference type="Pfam" id="PF17854">
    <property type="entry name" value="FtsK_alpha"/>
    <property type="match status" value="1"/>
</dbReference>
<evidence type="ECO:0000313" key="12">
    <source>
        <dbReference type="Proteomes" id="UP000184016"/>
    </source>
</evidence>
<dbReference type="OrthoDB" id="9807790at2"/>
<keyword evidence="12" id="KW-1185">Reference proteome</keyword>
<dbReference type="PROSITE" id="PS50901">
    <property type="entry name" value="FTSK"/>
    <property type="match status" value="1"/>
</dbReference>
<dbReference type="Gene3D" id="1.10.10.10">
    <property type="entry name" value="Winged helix-like DNA-binding domain superfamily/Winged helix DNA-binding domain"/>
    <property type="match status" value="1"/>
</dbReference>
<dbReference type="AlphaFoldDB" id="A0A1M6RHL5"/>
<dbReference type="PANTHER" id="PTHR22683:SF41">
    <property type="entry name" value="DNA TRANSLOCASE FTSK"/>
    <property type="match status" value="1"/>
</dbReference>
<sequence length="829" mass="90660">MGKRVQRREVLKYETIGLAMLTGSALALGKLGLVGRYVDVAFIYLAGSWSFLLPIFIGYAALFMMVKRTSFVWNHRHIGLLILFLTWLTGMEFFFFQSYAASLPPDSTVPLYSATLHALQSLRVYVLTGSLDGTTVPAAGGGLIGYACFSVLHYLFSTLGTLLILGIAVLLGAALTTEKSLVKGVQRGTRWMEKRLDNLWKGSRQFANVLLEKDTDTEPATLETPPSNEKKSRRRPQLIIDGEIFEAGSTDKNSEAGFEKNAGSEEKHSIQRPIVRDFAAQVREKAVEAAESKASDGLISPLPPAHLQKSQRSASQGGASAGLSGRTPVVEEEFPYTVGVPVHDENYRLPPLHLFTLPQSPKSGFNQQSAHENARKLEATLESFGVHAKVLEISRGPTVTRYELQPAAGVKVSKIVGLTDDIALALAASGIRMEAPVPGKSVIGIEIPNQEIAVVTLREVLESEEFQKHESKLAIALGRDIAGNAIIGNLQKMPHLLVAGATGSGKSVCINGMIASLLVRAKPHEVKFMMIDPKMVELNGYNGIPHLLAPVVTDPRKAAFALKKVVQEMENRYKLFADRGARDIERYNQLLQEEGLDALPYIVVIVDELADLMMVAPGDVEDAICRIAQMARAAGIHLIVATQRPSVDVITGVIKANIPSRIAFAVSSMADSRTILDSGGAEKLLGRGDMLYWPVGAPKSTRVQGAFVSEGEIERLVEYVKEQQNAVYTVDLQIPEESEEAVTDAPLDPLFVDAMDLVVDNGHASVSMIQRRFRVGYSRAARIVDQMEQQGFVGRFEGSKPRDLLISKLQWEEMKNSNFLRSVHKSENP</sequence>
<comment type="subcellular location">
    <subcellularLocation>
        <location evidence="1">Membrane</location>
        <topology evidence="1">Multi-pass membrane protein</topology>
    </subcellularLocation>
</comment>
<keyword evidence="3 7" id="KW-0547">Nucleotide-binding</keyword>
<dbReference type="STRING" id="1830138.SAMN05443507_11214"/>
<dbReference type="InterPro" id="IPR002543">
    <property type="entry name" value="FtsK_dom"/>
</dbReference>
<dbReference type="PANTHER" id="PTHR22683">
    <property type="entry name" value="SPORULATION PROTEIN RELATED"/>
    <property type="match status" value="1"/>
</dbReference>
<evidence type="ECO:0000256" key="2">
    <source>
        <dbReference type="ARBA" id="ARBA00006474"/>
    </source>
</evidence>
<gene>
    <name evidence="11" type="ORF">SAMN05443507_11214</name>
</gene>
<dbReference type="Proteomes" id="UP000184016">
    <property type="component" value="Unassembled WGS sequence"/>
</dbReference>
<dbReference type="SMART" id="SM00382">
    <property type="entry name" value="AAA"/>
    <property type="match status" value="1"/>
</dbReference>
<feature type="transmembrane region" description="Helical" evidence="9">
    <location>
        <begin position="151"/>
        <end position="175"/>
    </location>
</feature>
<feature type="binding site" evidence="7">
    <location>
        <begin position="500"/>
        <end position="507"/>
    </location>
    <ligand>
        <name>ATP</name>
        <dbReference type="ChEBI" id="CHEBI:30616"/>
    </ligand>
</feature>
<evidence type="ECO:0000256" key="5">
    <source>
        <dbReference type="ARBA" id="ARBA00022840"/>
    </source>
</evidence>
<evidence type="ECO:0000259" key="10">
    <source>
        <dbReference type="PROSITE" id="PS50901"/>
    </source>
</evidence>
<dbReference type="InterPro" id="IPR018541">
    <property type="entry name" value="Ftsk_gamma"/>
</dbReference>
<evidence type="ECO:0000256" key="3">
    <source>
        <dbReference type="ARBA" id="ARBA00022741"/>
    </source>
</evidence>
<feature type="region of interest" description="Disordered" evidence="8">
    <location>
        <begin position="292"/>
        <end position="326"/>
    </location>
</feature>
<dbReference type="InterPro" id="IPR041027">
    <property type="entry name" value="FtsK_alpha"/>
</dbReference>
<dbReference type="InterPro" id="IPR036390">
    <property type="entry name" value="WH_DNA-bd_sf"/>
</dbReference>
<evidence type="ECO:0000256" key="8">
    <source>
        <dbReference type="SAM" id="MobiDB-lite"/>
    </source>
</evidence>
<evidence type="ECO:0000256" key="7">
    <source>
        <dbReference type="PROSITE-ProRule" id="PRU00289"/>
    </source>
</evidence>
<feature type="transmembrane region" description="Helical" evidence="9">
    <location>
        <begin position="41"/>
        <end position="66"/>
    </location>
</feature>
<dbReference type="GO" id="GO:0007059">
    <property type="term" value="P:chromosome segregation"/>
    <property type="evidence" value="ECO:0007669"/>
    <property type="project" value="UniProtKB-KW"/>
</dbReference>
<feature type="compositionally biased region" description="Low complexity" evidence="8">
    <location>
        <begin position="310"/>
        <end position="326"/>
    </location>
</feature>
<reference evidence="12" key="1">
    <citation type="submission" date="2016-11" db="EMBL/GenBank/DDBJ databases">
        <authorList>
            <person name="Varghese N."/>
            <person name="Submissions S."/>
        </authorList>
    </citation>
    <scope>NUCLEOTIDE SEQUENCE [LARGE SCALE GENOMIC DNA]</scope>
    <source>
        <strain evidence="12">USBA-503</strain>
    </source>
</reference>
<dbReference type="GO" id="GO:0005524">
    <property type="term" value="F:ATP binding"/>
    <property type="evidence" value="ECO:0007669"/>
    <property type="project" value="UniProtKB-UniRule"/>
</dbReference>
<dbReference type="InterPro" id="IPR050206">
    <property type="entry name" value="FtsK/SpoIIIE/SftA"/>
</dbReference>
<evidence type="ECO:0000256" key="6">
    <source>
        <dbReference type="ARBA" id="ARBA00023125"/>
    </source>
</evidence>
<dbReference type="InterPro" id="IPR003593">
    <property type="entry name" value="AAA+_ATPase"/>
</dbReference>
<feature type="transmembrane region" description="Helical" evidence="9">
    <location>
        <begin position="12"/>
        <end position="29"/>
    </location>
</feature>
<keyword evidence="9" id="KW-1133">Transmembrane helix</keyword>
<evidence type="ECO:0000313" key="11">
    <source>
        <dbReference type="EMBL" id="SHK31896.1"/>
    </source>
</evidence>
<dbReference type="SUPFAM" id="SSF52540">
    <property type="entry name" value="P-loop containing nucleoside triphosphate hydrolases"/>
    <property type="match status" value="1"/>
</dbReference>
<dbReference type="SMART" id="SM00843">
    <property type="entry name" value="Ftsk_gamma"/>
    <property type="match status" value="1"/>
</dbReference>
<evidence type="ECO:0000256" key="1">
    <source>
        <dbReference type="ARBA" id="ARBA00004141"/>
    </source>
</evidence>
<dbReference type="Pfam" id="PF01580">
    <property type="entry name" value="FtsK_SpoIIIE"/>
    <property type="match status" value="1"/>
</dbReference>
<accession>A0A1M6RHL5</accession>
<dbReference type="InterPro" id="IPR036388">
    <property type="entry name" value="WH-like_DNA-bd_sf"/>
</dbReference>
<keyword evidence="6" id="KW-0238">DNA-binding</keyword>
<feature type="region of interest" description="Disordered" evidence="8">
    <location>
        <begin position="250"/>
        <end position="273"/>
    </location>
</feature>
<feature type="region of interest" description="Disordered" evidence="8">
    <location>
        <begin position="214"/>
        <end position="236"/>
    </location>
</feature>
<dbReference type="SUPFAM" id="SSF46785">
    <property type="entry name" value="Winged helix' DNA-binding domain"/>
    <property type="match status" value="1"/>
</dbReference>
<comment type="similarity">
    <text evidence="2">Belongs to the FtsK/SpoIIIE/SftA family.</text>
</comment>
<keyword evidence="4" id="KW-0159">Chromosome partition</keyword>